<evidence type="ECO:0000313" key="2">
    <source>
        <dbReference type="Proteomes" id="UP000655830"/>
    </source>
</evidence>
<proteinExistence type="predicted"/>
<name>A0A926ELT4_9FIRM</name>
<accession>A0A926ELT4</accession>
<dbReference type="EMBL" id="JACRSY010000051">
    <property type="protein sequence ID" value="MBC8581425.1"/>
    <property type="molecule type" value="Genomic_DNA"/>
</dbReference>
<gene>
    <name evidence="1" type="ORF">H8718_18200</name>
</gene>
<keyword evidence="2" id="KW-1185">Reference proteome</keyword>
<comment type="caution">
    <text evidence="1">The sequence shown here is derived from an EMBL/GenBank/DDBJ whole genome shotgun (WGS) entry which is preliminary data.</text>
</comment>
<sequence length="48" mass="5871">MYLLFKYKSMKPSEFYQIPLGEKRILACFMKLEIEERQQEMKQMYGGD</sequence>
<dbReference type="Proteomes" id="UP000655830">
    <property type="component" value="Unassembled WGS sequence"/>
</dbReference>
<evidence type="ECO:0000313" key="1">
    <source>
        <dbReference type="EMBL" id="MBC8581425.1"/>
    </source>
</evidence>
<dbReference type="AlphaFoldDB" id="A0A926ELT4"/>
<protein>
    <submittedName>
        <fullName evidence="1">Uncharacterized protein</fullName>
    </submittedName>
</protein>
<organism evidence="1 2">
    <name type="scientific">Zhenhengia yiwuensis</name>
    <dbReference type="NCBI Taxonomy" id="2763666"/>
    <lineage>
        <taxon>Bacteria</taxon>
        <taxon>Bacillati</taxon>
        <taxon>Bacillota</taxon>
        <taxon>Clostridia</taxon>
        <taxon>Lachnospirales</taxon>
        <taxon>Lachnospiraceae</taxon>
        <taxon>Zhenhengia</taxon>
    </lineage>
</organism>
<dbReference type="RefSeq" id="WP_249334349.1">
    <property type="nucleotide sequence ID" value="NZ_JACRSY010000051.1"/>
</dbReference>
<reference evidence="1" key="1">
    <citation type="submission" date="2020-08" db="EMBL/GenBank/DDBJ databases">
        <title>Genome public.</title>
        <authorList>
            <person name="Liu C."/>
            <person name="Sun Q."/>
        </authorList>
    </citation>
    <scope>NUCLEOTIDE SEQUENCE</scope>
    <source>
        <strain evidence="1">NSJ-12</strain>
    </source>
</reference>